<comment type="caution">
    <text evidence="7">The sequence shown here is derived from an EMBL/GenBank/DDBJ whole genome shotgun (WGS) entry which is preliminary data.</text>
</comment>
<dbReference type="Pfam" id="PF22939">
    <property type="entry name" value="WHD_GPIID"/>
    <property type="match status" value="1"/>
</dbReference>
<sequence>MSREHSPRNPGPSMFTGASEVAIGGGTFNNVGRDIINASTTHVYVENQHVQGAPDFGQSRLEIIARWLTPINFKRHQSSTLSRALAGTGEWFIKGEKFTEWAASDEGLLWGRGMPGAGKTTLVSIVNRELKQQYSRDRVPILMAFCDSMDQQYTLCDILSALLRQLLEDYSGILEVIGEHYKQHLNDDTRPSEEELARWLTDEVSLFPKAFVTIDALDGLSSQKDKSSLLKILRRLQKNIFVTSRVEGSIPNAVLVDIRAHGDDIRKYISHRIQEDPGSDLADTLEGRDDFKEEMVSRLQVASAGMFLLTVGQMDTLSGCTTVSSLREKLDHLPSSVEEMYQTNWDRVLSQGEERVLLAKRIIVWLVKAREAVTVPMLRHALAVKDSRGDIEWKFDLEDSIVTENTIKKVCCGLVSVVEAETMTRTIQLVHHTAKEFFASRLGTFGFPPDNFLAATCVGYLMHCGFENLTYEQWHGPHYWHSSDLPPNNSIRCWDDFQAFVKQPKYPFLNYAYRHWAFHSREASRHPPDLPPWILSFLLRQTKYPIGLGAPPDRTGNCVPCGLASPLHIAAVYGWHEVLPFLDLNAHPTSGRGHSALHTASYYGHHAFASALISSGPKDLLMAKDSRARTPLATASSEGHTEIVELLLAQPGLDPNSKDDKGFTPLHRACMRGQTECVRLFLAHPDVDHKCRDNTCRTPLVLAASWGHSETVKVLLEDERHRAQLHWRSHSKWTALMYAIEFGHEGTVDLLLKADSQKLRHFQARDGCGRTVLMKAVRKCIHGGADSEEHRWGKENRAKASGYKANDDTQPTSQQDSRIRIVKLVLDAVPSGSWVNVKDKFQSTALMDAAYWGRADLVKLLLDHPCIDVGVHDQNCDTALHLATRRGCLPTIDVNAKERKSRETAVFHAAKQGLIDSMECLLTHPNINVNVRCTSGLQTPLIVALDRGHLDCAVRLLNLEGVDVMLTDAEGRTALMYAAVRGSVGLVKELVRKGAHVKKADRDGGTALVYAVEEGFVEVVKELIRG</sequence>
<dbReference type="Pfam" id="PF12796">
    <property type="entry name" value="Ank_2"/>
    <property type="match status" value="3"/>
</dbReference>
<evidence type="ECO:0000256" key="3">
    <source>
        <dbReference type="PROSITE-ProRule" id="PRU00023"/>
    </source>
</evidence>
<dbReference type="PANTHER" id="PTHR24173:SF74">
    <property type="entry name" value="ANKYRIN REPEAT DOMAIN-CONTAINING PROTEIN 16"/>
    <property type="match status" value="1"/>
</dbReference>
<feature type="region of interest" description="Disordered" evidence="4">
    <location>
        <begin position="791"/>
        <end position="815"/>
    </location>
</feature>
<dbReference type="HOGENOM" id="CLU_000288_34_23_1"/>
<dbReference type="Proteomes" id="UP000001861">
    <property type="component" value="Unassembled WGS sequence"/>
</dbReference>
<dbReference type="PROSITE" id="PS50297">
    <property type="entry name" value="ANK_REP_REGION"/>
    <property type="match status" value="3"/>
</dbReference>
<evidence type="ECO:0000313" key="7">
    <source>
        <dbReference type="EMBL" id="EAU89696.2"/>
    </source>
</evidence>
<dbReference type="InterPro" id="IPR002110">
    <property type="entry name" value="Ankyrin_rpt"/>
</dbReference>
<feature type="domain" description="Nephrocystin 3-like N-terminal" evidence="6">
    <location>
        <begin position="87"/>
        <end position="245"/>
    </location>
</feature>
<dbReference type="Pfam" id="PF24883">
    <property type="entry name" value="NPHP3_N"/>
    <property type="match status" value="1"/>
</dbReference>
<dbReference type="GeneID" id="6008626"/>
<evidence type="ECO:0000256" key="2">
    <source>
        <dbReference type="ARBA" id="ARBA00023043"/>
    </source>
</evidence>
<organism evidence="7 8">
    <name type="scientific">Coprinopsis cinerea (strain Okayama-7 / 130 / ATCC MYA-4618 / FGSC 9003)</name>
    <name type="common">Inky cap fungus</name>
    <name type="synonym">Hormographiella aspergillata</name>
    <dbReference type="NCBI Taxonomy" id="240176"/>
    <lineage>
        <taxon>Eukaryota</taxon>
        <taxon>Fungi</taxon>
        <taxon>Dikarya</taxon>
        <taxon>Basidiomycota</taxon>
        <taxon>Agaricomycotina</taxon>
        <taxon>Agaricomycetes</taxon>
        <taxon>Agaricomycetidae</taxon>
        <taxon>Agaricales</taxon>
        <taxon>Agaricineae</taxon>
        <taxon>Psathyrellaceae</taxon>
        <taxon>Coprinopsis</taxon>
    </lineage>
</organism>
<dbReference type="PROSITE" id="PS50088">
    <property type="entry name" value="ANK_REPEAT"/>
    <property type="match status" value="4"/>
</dbReference>
<feature type="repeat" description="ANK" evidence="3">
    <location>
        <begin position="661"/>
        <end position="682"/>
    </location>
</feature>
<dbReference type="OrthoDB" id="7464126at2759"/>
<dbReference type="InterPro" id="IPR054471">
    <property type="entry name" value="GPIID_WHD"/>
</dbReference>
<dbReference type="STRING" id="240176.A8NBE2"/>
<evidence type="ECO:0000313" key="8">
    <source>
        <dbReference type="Proteomes" id="UP000001861"/>
    </source>
</evidence>
<feature type="repeat" description="ANK" evidence="3">
    <location>
        <begin position="970"/>
        <end position="1002"/>
    </location>
</feature>
<dbReference type="PANTHER" id="PTHR24173">
    <property type="entry name" value="ANKYRIN REPEAT CONTAINING"/>
    <property type="match status" value="1"/>
</dbReference>
<dbReference type="Gene3D" id="3.40.50.300">
    <property type="entry name" value="P-loop containing nucleotide triphosphate hydrolases"/>
    <property type="match status" value="1"/>
</dbReference>
<keyword evidence="2 3" id="KW-0040">ANK repeat</keyword>
<dbReference type="SUPFAM" id="SSF48403">
    <property type="entry name" value="Ankyrin repeat"/>
    <property type="match status" value="2"/>
</dbReference>
<evidence type="ECO:0000259" key="5">
    <source>
        <dbReference type="Pfam" id="PF22939"/>
    </source>
</evidence>
<keyword evidence="8" id="KW-1185">Reference proteome</keyword>
<dbReference type="InterPro" id="IPR036770">
    <property type="entry name" value="Ankyrin_rpt-contain_sf"/>
</dbReference>
<dbReference type="KEGG" id="cci:CC1G_10723"/>
<proteinExistence type="predicted"/>
<protein>
    <submittedName>
        <fullName evidence="7">Ankyrin repeat domain-containing protein 28</fullName>
    </submittedName>
</protein>
<dbReference type="InParanoid" id="A8NBE2"/>
<keyword evidence="1" id="KW-0677">Repeat</keyword>
<dbReference type="Pfam" id="PF00023">
    <property type="entry name" value="Ank"/>
    <property type="match status" value="1"/>
</dbReference>
<dbReference type="InterPro" id="IPR056884">
    <property type="entry name" value="NPHP3-like_N"/>
</dbReference>
<evidence type="ECO:0000256" key="1">
    <source>
        <dbReference type="ARBA" id="ARBA00022737"/>
    </source>
</evidence>
<dbReference type="AlphaFoldDB" id="A8NBE2"/>
<dbReference type="Gene3D" id="1.25.40.20">
    <property type="entry name" value="Ankyrin repeat-containing domain"/>
    <property type="match status" value="4"/>
</dbReference>
<evidence type="ECO:0000259" key="6">
    <source>
        <dbReference type="Pfam" id="PF24883"/>
    </source>
</evidence>
<dbReference type="OMA" id="MAVISHH"/>
<feature type="repeat" description="ANK" evidence="3">
    <location>
        <begin position="1003"/>
        <end position="1026"/>
    </location>
</feature>
<gene>
    <name evidence="7" type="ORF">CC1G_10723</name>
</gene>
<dbReference type="VEuPathDB" id="FungiDB:CC1G_10723"/>
<reference evidence="7 8" key="1">
    <citation type="journal article" date="2010" name="Proc. Natl. Acad. Sci. U.S.A.">
        <title>Insights into evolution of multicellular fungi from the assembled chromosomes of the mushroom Coprinopsis cinerea (Coprinus cinereus).</title>
        <authorList>
            <person name="Stajich J.E."/>
            <person name="Wilke S.K."/>
            <person name="Ahren D."/>
            <person name="Au C.H."/>
            <person name="Birren B.W."/>
            <person name="Borodovsky M."/>
            <person name="Burns C."/>
            <person name="Canback B."/>
            <person name="Casselton L.A."/>
            <person name="Cheng C.K."/>
            <person name="Deng J."/>
            <person name="Dietrich F.S."/>
            <person name="Fargo D.C."/>
            <person name="Farman M.L."/>
            <person name="Gathman A.C."/>
            <person name="Goldberg J."/>
            <person name="Guigo R."/>
            <person name="Hoegger P.J."/>
            <person name="Hooker J.B."/>
            <person name="Huggins A."/>
            <person name="James T.Y."/>
            <person name="Kamada T."/>
            <person name="Kilaru S."/>
            <person name="Kodira C."/>
            <person name="Kues U."/>
            <person name="Kupfer D."/>
            <person name="Kwan H.S."/>
            <person name="Lomsadze A."/>
            <person name="Li W."/>
            <person name="Lilly W.W."/>
            <person name="Ma L.J."/>
            <person name="Mackey A.J."/>
            <person name="Manning G."/>
            <person name="Martin F."/>
            <person name="Muraguchi H."/>
            <person name="Natvig D.O."/>
            <person name="Palmerini H."/>
            <person name="Ramesh M.A."/>
            <person name="Rehmeyer C.J."/>
            <person name="Roe B.A."/>
            <person name="Shenoy N."/>
            <person name="Stanke M."/>
            <person name="Ter-Hovhannisyan V."/>
            <person name="Tunlid A."/>
            <person name="Velagapudi R."/>
            <person name="Vision T.J."/>
            <person name="Zeng Q."/>
            <person name="Zolan M.E."/>
            <person name="Pukkila P.J."/>
        </authorList>
    </citation>
    <scope>NUCLEOTIDE SEQUENCE [LARGE SCALE GENOMIC DNA]</scope>
    <source>
        <strain evidence="8">Okayama-7 / 130 / ATCC MYA-4618 / FGSC 9003</strain>
    </source>
</reference>
<accession>A8NBE2</accession>
<dbReference type="RefSeq" id="XP_001832141.2">
    <property type="nucleotide sequence ID" value="XM_001832089.2"/>
</dbReference>
<feature type="domain" description="GPI inositol-deacylase winged helix" evidence="5">
    <location>
        <begin position="356"/>
        <end position="440"/>
    </location>
</feature>
<dbReference type="InterPro" id="IPR027417">
    <property type="entry name" value="P-loop_NTPase"/>
</dbReference>
<dbReference type="EMBL" id="AACS02000009">
    <property type="protein sequence ID" value="EAU89696.2"/>
    <property type="molecule type" value="Genomic_DNA"/>
</dbReference>
<dbReference type="SUPFAM" id="SSF52540">
    <property type="entry name" value="P-loop containing nucleoside triphosphate hydrolases"/>
    <property type="match status" value="1"/>
</dbReference>
<name>A8NBE2_COPC7</name>
<dbReference type="eggNOG" id="KOG0504">
    <property type="taxonomic scope" value="Eukaryota"/>
</dbReference>
<feature type="repeat" description="ANK" evidence="3">
    <location>
        <begin position="627"/>
        <end position="660"/>
    </location>
</feature>
<evidence type="ECO:0000256" key="4">
    <source>
        <dbReference type="SAM" id="MobiDB-lite"/>
    </source>
</evidence>
<dbReference type="SMART" id="SM00248">
    <property type="entry name" value="ANK"/>
    <property type="match status" value="9"/>
</dbReference>